<evidence type="ECO:0000313" key="3">
    <source>
        <dbReference type="EMBL" id="RMV35339.1"/>
    </source>
</evidence>
<dbReference type="Gene3D" id="3.40.1610.10">
    <property type="entry name" value="CV3147-like domain"/>
    <property type="match status" value="1"/>
</dbReference>
<dbReference type="Pfam" id="PF06032">
    <property type="entry name" value="S-Me-THD_N"/>
    <property type="match status" value="1"/>
</dbReference>
<evidence type="ECO:0000313" key="4">
    <source>
        <dbReference type="Proteomes" id="UP000271631"/>
    </source>
</evidence>
<evidence type="ECO:0000259" key="2">
    <source>
        <dbReference type="Pfam" id="PF20906"/>
    </source>
</evidence>
<dbReference type="EMBL" id="RBUQ01000199">
    <property type="protein sequence ID" value="RMV35339.1"/>
    <property type="molecule type" value="Genomic_DNA"/>
</dbReference>
<dbReference type="InterPro" id="IPR010318">
    <property type="entry name" value="S-Me-THD_N"/>
</dbReference>
<organism evidence="3 4">
    <name type="scientific">Pseudomonas syringae pv. maculicola</name>
    <dbReference type="NCBI Taxonomy" id="59511"/>
    <lineage>
        <taxon>Bacteria</taxon>
        <taxon>Pseudomonadati</taxon>
        <taxon>Pseudomonadota</taxon>
        <taxon>Gammaproteobacteria</taxon>
        <taxon>Pseudomonadales</taxon>
        <taxon>Pseudomonadaceae</taxon>
        <taxon>Pseudomonas</taxon>
    </lineage>
</organism>
<proteinExistence type="predicted"/>
<dbReference type="Proteomes" id="UP000271631">
    <property type="component" value="Unassembled WGS sequence"/>
</dbReference>
<dbReference type="RefSeq" id="WP_024666971.1">
    <property type="nucleotide sequence ID" value="NZ_CP067024.1"/>
</dbReference>
<dbReference type="InterPro" id="IPR024071">
    <property type="entry name" value="S-Me-THD_C_sf"/>
</dbReference>
<comment type="caution">
    <text evidence="3">The sequence shown here is derived from an EMBL/GenBank/DDBJ whole genome shotgun (WGS) entry which is preliminary data.</text>
</comment>
<name>A0A0N0G1P2_PSEYM</name>
<evidence type="ECO:0000259" key="1">
    <source>
        <dbReference type="Pfam" id="PF06032"/>
    </source>
</evidence>
<dbReference type="InterPro" id="IPR027479">
    <property type="entry name" value="S-Me-THD_N_sf"/>
</dbReference>
<dbReference type="Gene3D" id="2.40.390.10">
    <property type="entry name" value="CV3147-like"/>
    <property type="match status" value="1"/>
</dbReference>
<dbReference type="Pfam" id="PF20906">
    <property type="entry name" value="S-Me-THD_C"/>
    <property type="match status" value="1"/>
</dbReference>
<reference evidence="3 4" key="1">
    <citation type="submission" date="2018-08" db="EMBL/GenBank/DDBJ databases">
        <title>Recombination of ecologically and evolutionarily significant loci maintains genetic cohesion in the Pseudomonas syringae species complex.</title>
        <authorList>
            <person name="Dillon M."/>
            <person name="Thakur S."/>
            <person name="Almeida R.N.D."/>
            <person name="Weir B.S."/>
            <person name="Guttman D.S."/>
        </authorList>
    </citation>
    <scope>NUCLEOTIDE SEQUENCE [LARGE SCALE GENOMIC DNA]</scope>
    <source>
        <strain evidence="3 4">ICMP 11281</strain>
    </source>
</reference>
<feature type="domain" description="S-Me-THD-like C-terminal" evidence="2">
    <location>
        <begin position="192"/>
        <end position="377"/>
    </location>
</feature>
<dbReference type="SUPFAM" id="SSF160991">
    <property type="entry name" value="CV3147-like"/>
    <property type="match status" value="1"/>
</dbReference>
<accession>A0A0N0G1P2</accession>
<gene>
    <name evidence="3" type="ORF">ALP13_00606</name>
</gene>
<dbReference type="AlphaFoldDB" id="A0A0N0G1P2"/>
<feature type="domain" description="S-Me-THD N-terminal" evidence="1">
    <location>
        <begin position="8"/>
        <end position="171"/>
    </location>
</feature>
<dbReference type="InterPro" id="IPR048350">
    <property type="entry name" value="S-Me-THD-like_C"/>
</dbReference>
<protein>
    <submittedName>
        <fullName evidence="3">Uncharacterized protein</fullName>
    </submittedName>
</protein>
<sequence length="409" mass="42302">MAFVLNGQDLDALATGGCFFGSGGGGTLSSAKGLLRHFNKGAYYPADQVTVVTVDEAVSAAEGDAVMVAYMGSPQAINGSSYPEGPVGAAENIQGKLATQGRKLAYIVPPESGALGFVVACLVAVRLGLKVIDADGAGRAVPSLPMLTYAAAAISPRPAVLVSQEGLQVELDVTPRDGENGSVTHQQDVAAIIENMMRPIVAAAQFKEFGGLAMWVMAPEQFSAALPIQGTLSRAVKTGQALAAGELDTAARMQDFLKRESGLLARPIFTGQFKAVEVSTGAGFDVGKMHIVSAEATCTVVYQNESMLAWDSRAAAPLVTAPDSLAYFVSGPGQSVYSNGDAVLADGTLSPSLKDRTVTLFAWQADAALRTPDGQILASFMGLLADMGYLGPYISVEAMQLATAGESRP</sequence>